<feature type="transmembrane region" description="Helical" evidence="7">
    <location>
        <begin position="103"/>
        <end position="124"/>
    </location>
</feature>
<evidence type="ECO:0000256" key="5">
    <source>
        <dbReference type="ARBA" id="ARBA00023010"/>
    </source>
</evidence>
<dbReference type="EMBL" id="JAFFGU010000006">
    <property type="protein sequence ID" value="MBM7279096.1"/>
    <property type="molecule type" value="Genomic_DNA"/>
</dbReference>
<dbReference type="GO" id="GO:0009977">
    <property type="term" value="F:proton motive force dependent protein transmembrane transporter activity"/>
    <property type="evidence" value="ECO:0007669"/>
    <property type="project" value="TreeGrafter"/>
</dbReference>
<evidence type="ECO:0000313" key="9">
    <source>
        <dbReference type="Proteomes" id="UP001195196"/>
    </source>
</evidence>
<evidence type="ECO:0000256" key="7">
    <source>
        <dbReference type="HAMAP-Rule" id="MF_00902"/>
    </source>
</evidence>
<evidence type="ECO:0000256" key="1">
    <source>
        <dbReference type="ARBA" id="ARBA00004141"/>
    </source>
</evidence>
<comment type="subunit">
    <text evidence="7">The Tat system comprises two distinct complexes: a TatABC complex, containing multiple copies of TatA, TatB and TatC subunits, and a separate TatA complex, containing only TatA subunits. Substrates initially bind to the TatABC complex, which probably triggers association of the separate TatA complex to form the active translocon.</text>
</comment>
<evidence type="ECO:0000256" key="2">
    <source>
        <dbReference type="ARBA" id="ARBA00022692"/>
    </source>
</evidence>
<dbReference type="InterPro" id="IPR002033">
    <property type="entry name" value="TatC"/>
</dbReference>
<evidence type="ECO:0000256" key="6">
    <source>
        <dbReference type="ARBA" id="ARBA00023136"/>
    </source>
</evidence>
<dbReference type="GO" id="GO:0043953">
    <property type="term" value="P:protein transport by the Tat complex"/>
    <property type="evidence" value="ECO:0007669"/>
    <property type="project" value="UniProtKB-UniRule"/>
</dbReference>
<keyword evidence="3 7" id="KW-0653">Protein transport</keyword>
<evidence type="ECO:0000256" key="4">
    <source>
        <dbReference type="ARBA" id="ARBA00022989"/>
    </source>
</evidence>
<proteinExistence type="inferred from homology"/>
<dbReference type="Proteomes" id="UP001195196">
    <property type="component" value="Unassembled WGS sequence"/>
</dbReference>
<keyword evidence="6 7" id="KW-0472">Membrane</keyword>
<protein>
    <recommendedName>
        <fullName evidence="7">Sec-independent protein translocase protein TatC</fullName>
    </recommendedName>
</protein>
<feature type="transmembrane region" description="Helical" evidence="7">
    <location>
        <begin position="187"/>
        <end position="205"/>
    </location>
</feature>
<reference evidence="8" key="1">
    <citation type="submission" date="2021-02" db="EMBL/GenBank/DDBJ databases">
        <title>Taxonomy, biology and ecology of Rhodococcus bacteria occurring in California pistachio and other woody hosts as revealed by genome sequence analyses.</title>
        <authorList>
            <person name="Riely B."/>
            <person name="Gai Y."/>
        </authorList>
    </citation>
    <scope>NUCLEOTIDE SEQUENCE</scope>
    <source>
        <strain evidence="8">BP-295</strain>
    </source>
</reference>
<feature type="transmembrane region" description="Helical" evidence="7">
    <location>
        <begin position="69"/>
        <end position="91"/>
    </location>
</feature>
<dbReference type="PANTHER" id="PTHR30371:SF0">
    <property type="entry name" value="SEC-INDEPENDENT PROTEIN TRANSLOCASE PROTEIN TATC, CHLOROPLASTIC-RELATED"/>
    <property type="match status" value="1"/>
</dbReference>
<dbReference type="GO" id="GO:0065002">
    <property type="term" value="P:intracellular protein transmembrane transport"/>
    <property type="evidence" value="ECO:0007669"/>
    <property type="project" value="TreeGrafter"/>
</dbReference>
<dbReference type="NCBIfam" id="TIGR00945">
    <property type="entry name" value="tatC"/>
    <property type="match status" value="1"/>
</dbReference>
<sequence length="259" mass="27933">MLLSDHVREMRNRAIRAAVALLVGIVAGYLLSDQILDVLRAPIDEIARYRQASLNYDTVTGAFDLKLKIALFTGVLLASPVWLVELFGFAVPGMTAREKKYTVGFALSAIPLFATGVAFGFLLFPQMVRLLAGLSSNEDATILTATYYVDFVMKIVLATGMAFVLPVFVVLLNFLDLVSAKTIRGSWRLIVVGIALFSALVTPAADVLSMFLVAVPMTILFAGALAITQLRDSRADRRAVTAEVADLSAERQGSAPCSV</sequence>
<organism evidence="8 9">
    <name type="scientific">Gordonia rubripertincta</name>
    <name type="common">Rhodococcus corallinus</name>
    <dbReference type="NCBI Taxonomy" id="36822"/>
    <lineage>
        <taxon>Bacteria</taxon>
        <taxon>Bacillati</taxon>
        <taxon>Actinomycetota</taxon>
        <taxon>Actinomycetes</taxon>
        <taxon>Mycobacteriales</taxon>
        <taxon>Gordoniaceae</taxon>
        <taxon>Gordonia</taxon>
    </lineage>
</organism>
<comment type="function">
    <text evidence="7">Part of the twin-arginine translocation (Tat) system that transports large folded proteins containing a characteristic twin-arginine motif in their signal peptide across membranes. Together with TatB, TatC is part of a receptor directly interacting with Tat signal peptides.</text>
</comment>
<dbReference type="Pfam" id="PF00902">
    <property type="entry name" value="TatC"/>
    <property type="match status" value="1"/>
</dbReference>
<keyword evidence="7" id="KW-0813">Transport</keyword>
<feature type="transmembrane region" description="Helical" evidence="7">
    <location>
        <begin position="211"/>
        <end position="228"/>
    </location>
</feature>
<keyword evidence="2 7" id="KW-0812">Transmembrane</keyword>
<comment type="caution">
    <text evidence="8">The sequence shown here is derived from an EMBL/GenBank/DDBJ whole genome shotgun (WGS) entry which is preliminary data.</text>
</comment>
<keyword evidence="7" id="KW-1003">Cell membrane</keyword>
<comment type="similarity">
    <text evidence="7">Belongs to the TatC family.</text>
</comment>
<dbReference type="PANTHER" id="PTHR30371">
    <property type="entry name" value="SEC-INDEPENDENT PROTEIN TRANSLOCASE PROTEIN TATC"/>
    <property type="match status" value="1"/>
</dbReference>
<comment type="subcellular location">
    <subcellularLocation>
        <location evidence="7">Cell membrane</location>
        <topology evidence="7">Multi-pass membrane protein</topology>
    </subcellularLocation>
    <subcellularLocation>
        <location evidence="1">Membrane</location>
        <topology evidence="1">Multi-pass membrane protein</topology>
    </subcellularLocation>
</comment>
<keyword evidence="4 7" id="KW-1133">Transmembrane helix</keyword>
<accession>A0AAW4G674</accession>
<dbReference type="HAMAP" id="MF_00902">
    <property type="entry name" value="TatC"/>
    <property type="match status" value="1"/>
</dbReference>
<dbReference type="AlphaFoldDB" id="A0AAW4G674"/>
<keyword evidence="5 7" id="KW-0811">Translocation</keyword>
<gene>
    <name evidence="7 8" type="primary">tatC</name>
    <name evidence="8" type="ORF">JTZ10_15190</name>
</gene>
<name>A0AAW4G674_GORRU</name>
<feature type="transmembrane region" description="Helical" evidence="7">
    <location>
        <begin position="14"/>
        <end position="32"/>
    </location>
</feature>
<evidence type="ECO:0000313" key="8">
    <source>
        <dbReference type="EMBL" id="MBM7279096.1"/>
    </source>
</evidence>
<feature type="transmembrane region" description="Helical" evidence="7">
    <location>
        <begin position="151"/>
        <end position="175"/>
    </location>
</feature>
<evidence type="ECO:0000256" key="3">
    <source>
        <dbReference type="ARBA" id="ARBA00022927"/>
    </source>
</evidence>
<dbReference type="GO" id="GO:0033281">
    <property type="term" value="C:TAT protein transport complex"/>
    <property type="evidence" value="ECO:0007669"/>
    <property type="project" value="UniProtKB-UniRule"/>
</dbReference>
<dbReference type="PRINTS" id="PR01840">
    <property type="entry name" value="TATCFAMILY"/>
</dbReference>